<dbReference type="Proteomes" id="UP001153069">
    <property type="component" value="Unassembled WGS sequence"/>
</dbReference>
<evidence type="ECO:0000313" key="2">
    <source>
        <dbReference type="Proteomes" id="UP001153069"/>
    </source>
</evidence>
<accession>A0A9N8F1E6</accession>
<name>A0A9N8F1E6_9STRA</name>
<dbReference type="EMBL" id="CAICTM010002570">
    <property type="protein sequence ID" value="CAB9529654.1"/>
    <property type="molecule type" value="Genomic_DNA"/>
</dbReference>
<dbReference type="AlphaFoldDB" id="A0A9N8F1E6"/>
<evidence type="ECO:0000313" key="1">
    <source>
        <dbReference type="EMBL" id="CAB9529654.1"/>
    </source>
</evidence>
<protein>
    <submittedName>
        <fullName evidence="1">Uncharacterized protein</fullName>
    </submittedName>
</protein>
<proteinExistence type="predicted"/>
<comment type="caution">
    <text evidence="1">The sequence shown here is derived from an EMBL/GenBank/DDBJ whole genome shotgun (WGS) entry which is preliminary data.</text>
</comment>
<organism evidence="1 2">
    <name type="scientific">Seminavis robusta</name>
    <dbReference type="NCBI Taxonomy" id="568900"/>
    <lineage>
        <taxon>Eukaryota</taxon>
        <taxon>Sar</taxon>
        <taxon>Stramenopiles</taxon>
        <taxon>Ochrophyta</taxon>
        <taxon>Bacillariophyta</taxon>
        <taxon>Bacillariophyceae</taxon>
        <taxon>Bacillariophycidae</taxon>
        <taxon>Naviculales</taxon>
        <taxon>Naviculaceae</taxon>
        <taxon>Seminavis</taxon>
    </lineage>
</organism>
<reference evidence="1" key="1">
    <citation type="submission" date="2020-06" db="EMBL/GenBank/DDBJ databases">
        <authorList>
            <consortium name="Plant Systems Biology data submission"/>
        </authorList>
    </citation>
    <scope>NUCLEOTIDE SEQUENCE</scope>
    <source>
        <strain evidence="1">D6</strain>
    </source>
</reference>
<keyword evidence="2" id="KW-1185">Reference proteome</keyword>
<sequence>MCPMHVNETITPLQAWQAVLATFHIVPARSSGDARILEGAYWGPEDFSEIRARLIPLLQAVFALLIQASSVVFSRVQFDEETPHRMRHWGEEGAILIETTNGQRFRWNTAALISKMNLGFRNLAFSRAWFEIIS</sequence>
<gene>
    <name evidence="1" type="ORF">SEMRO_2572_G331660.1</name>
</gene>